<keyword evidence="7" id="KW-1185">Reference proteome</keyword>
<dbReference type="InterPro" id="IPR006638">
    <property type="entry name" value="Elp3/MiaA/NifB-like_rSAM"/>
</dbReference>
<feature type="domain" description="Radical SAM core" evidence="5">
    <location>
        <begin position="42"/>
        <end position="275"/>
    </location>
</feature>
<dbReference type="AlphaFoldDB" id="A0AAU0URS9"/>
<dbReference type="Pfam" id="PF04055">
    <property type="entry name" value="Radical_SAM"/>
    <property type="match status" value="1"/>
</dbReference>
<reference evidence="6 7" key="1">
    <citation type="submission" date="2023-04" db="EMBL/GenBank/DDBJ databases">
        <authorList>
            <person name="Hsu D."/>
        </authorList>
    </citation>
    <scope>NUCLEOTIDE SEQUENCE [LARGE SCALE GENOMIC DNA]</scope>
    <source>
        <strain evidence="6 7">MK1</strain>
    </source>
</reference>
<dbReference type="RefSeq" id="WP_366922613.1">
    <property type="nucleotide sequence ID" value="NZ_CP121694.1"/>
</dbReference>
<evidence type="ECO:0000313" key="6">
    <source>
        <dbReference type="EMBL" id="WRO23232.1"/>
    </source>
</evidence>
<dbReference type="InterPro" id="IPR058240">
    <property type="entry name" value="rSAM_sf"/>
</dbReference>
<keyword evidence="3" id="KW-0408">Iron</keyword>
<dbReference type="CDD" id="cd01335">
    <property type="entry name" value="Radical_SAM"/>
    <property type="match status" value="1"/>
</dbReference>
<protein>
    <submittedName>
        <fullName evidence="6">Radical SAM protein</fullName>
    </submittedName>
</protein>
<organism evidence="6 7">
    <name type="scientific">Metallumcola ferriviriculae</name>
    <dbReference type="NCBI Taxonomy" id="3039180"/>
    <lineage>
        <taxon>Bacteria</taxon>
        <taxon>Bacillati</taxon>
        <taxon>Bacillota</taxon>
        <taxon>Clostridia</taxon>
        <taxon>Neomoorellales</taxon>
        <taxon>Desulfitibacteraceae</taxon>
        <taxon>Metallumcola</taxon>
    </lineage>
</organism>
<keyword evidence="4" id="KW-0411">Iron-sulfur</keyword>
<evidence type="ECO:0000256" key="4">
    <source>
        <dbReference type="ARBA" id="ARBA00023014"/>
    </source>
</evidence>
<dbReference type="SMART" id="SM00729">
    <property type="entry name" value="Elp3"/>
    <property type="match status" value="1"/>
</dbReference>
<dbReference type="GO" id="GO:0046872">
    <property type="term" value="F:metal ion binding"/>
    <property type="evidence" value="ECO:0007669"/>
    <property type="project" value="UniProtKB-KW"/>
</dbReference>
<evidence type="ECO:0000256" key="1">
    <source>
        <dbReference type="ARBA" id="ARBA00022691"/>
    </source>
</evidence>
<evidence type="ECO:0000259" key="5">
    <source>
        <dbReference type="PROSITE" id="PS51918"/>
    </source>
</evidence>
<dbReference type="SFLD" id="SFLDG01098">
    <property type="entry name" value="Uncharacterised_Radical_SAM_Su"/>
    <property type="match status" value="1"/>
</dbReference>
<evidence type="ECO:0000256" key="3">
    <source>
        <dbReference type="ARBA" id="ARBA00023004"/>
    </source>
</evidence>
<evidence type="ECO:0000313" key="7">
    <source>
        <dbReference type="Proteomes" id="UP001329915"/>
    </source>
</evidence>
<dbReference type="InterPro" id="IPR034422">
    <property type="entry name" value="HydE/PylB-like"/>
</dbReference>
<dbReference type="EMBL" id="CP121694">
    <property type="protein sequence ID" value="WRO23232.1"/>
    <property type="molecule type" value="Genomic_DNA"/>
</dbReference>
<dbReference type="GO" id="GO:0016740">
    <property type="term" value="F:transferase activity"/>
    <property type="evidence" value="ECO:0007669"/>
    <property type="project" value="TreeGrafter"/>
</dbReference>
<dbReference type="SUPFAM" id="SSF102114">
    <property type="entry name" value="Radical SAM enzymes"/>
    <property type="match status" value="1"/>
</dbReference>
<dbReference type="Gene3D" id="3.20.20.70">
    <property type="entry name" value="Aldolase class I"/>
    <property type="match status" value="1"/>
</dbReference>
<keyword evidence="2" id="KW-0479">Metal-binding</keyword>
<dbReference type="InterPro" id="IPR007197">
    <property type="entry name" value="rSAM"/>
</dbReference>
<dbReference type="InterPro" id="IPR013785">
    <property type="entry name" value="Aldolase_TIM"/>
</dbReference>
<dbReference type="KEGG" id="dbc:MFMK1_003082"/>
<dbReference type="Proteomes" id="UP001329915">
    <property type="component" value="Chromosome"/>
</dbReference>
<dbReference type="PANTHER" id="PTHR43726">
    <property type="entry name" value="3-METHYLORNITHINE SYNTHASE"/>
    <property type="match status" value="1"/>
</dbReference>
<evidence type="ECO:0000256" key="2">
    <source>
        <dbReference type="ARBA" id="ARBA00022723"/>
    </source>
</evidence>
<sequence length="352" mass="39381">MSNVTANIIDNGKLQSPHYAQTSLAAGLTLGFERGLFYRNATLKGLNLLVTYDNKCAADCSYCGLARSRNISESKTFIRVSWPTYAVDEIIDAVNGKQHNLQRVCVGMITHKKAVEDSISIINRFREETDLLISTLVSPTVMEKGDLGRIKEAGADMCGIAVDAATNELFDKLRGEKVSGPHRWRRFWDAVAESVTVFGRYKAGVHLVVGLGETEKEMVNTIQRAHDLGATTHLFSFFPEAGSKMENWPQPDLGHYRRIQLARYIINNHLGQADNMQFSKDGQLTDFGQNLERFLEDGEAFMTSGCAGKDGKVACNRPYGNERPSRPIRNFPFMPTSKDLILIRKQLWRGVK</sequence>
<dbReference type="PROSITE" id="PS51918">
    <property type="entry name" value="RADICAL_SAM"/>
    <property type="match status" value="1"/>
</dbReference>
<dbReference type="SFLD" id="SFLDS00029">
    <property type="entry name" value="Radical_SAM"/>
    <property type="match status" value="1"/>
</dbReference>
<dbReference type="GO" id="GO:0051536">
    <property type="term" value="F:iron-sulfur cluster binding"/>
    <property type="evidence" value="ECO:0007669"/>
    <property type="project" value="UniProtKB-KW"/>
</dbReference>
<gene>
    <name evidence="6" type="ORF">MFMK1_003082</name>
</gene>
<accession>A0AAU0URS9</accession>
<keyword evidence="1" id="KW-0949">S-adenosyl-L-methionine</keyword>
<proteinExistence type="predicted"/>
<dbReference type="PANTHER" id="PTHR43726:SF1">
    <property type="entry name" value="BIOTIN SYNTHASE"/>
    <property type="match status" value="1"/>
</dbReference>
<name>A0AAU0URS9_9FIRM</name>